<keyword evidence="1" id="KW-0812">Transmembrane</keyword>
<organism evidence="2 3">
    <name type="scientific">Pseudochrobactrum asaccharolyticum</name>
    <dbReference type="NCBI Taxonomy" id="354351"/>
    <lineage>
        <taxon>Bacteria</taxon>
        <taxon>Pseudomonadati</taxon>
        <taxon>Pseudomonadota</taxon>
        <taxon>Alphaproteobacteria</taxon>
        <taxon>Hyphomicrobiales</taxon>
        <taxon>Brucellaceae</taxon>
        <taxon>Pseudochrobactrum</taxon>
    </lineage>
</organism>
<proteinExistence type="predicted"/>
<keyword evidence="1" id="KW-1133">Transmembrane helix</keyword>
<protein>
    <submittedName>
        <fullName evidence="2">Uncharacterized protein</fullName>
    </submittedName>
</protein>
<dbReference type="Proteomes" id="UP000252893">
    <property type="component" value="Unassembled WGS sequence"/>
</dbReference>
<evidence type="ECO:0000313" key="3">
    <source>
        <dbReference type="Proteomes" id="UP000252893"/>
    </source>
</evidence>
<name>A0A366E5U7_9HYPH</name>
<comment type="caution">
    <text evidence="2">The sequence shown here is derived from an EMBL/GenBank/DDBJ whole genome shotgun (WGS) entry which is preliminary data.</text>
</comment>
<feature type="transmembrane region" description="Helical" evidence="1">
    <location>
        <begin position="33"/>
        <end position="52"/>
    </location>
</feature>
<reference evidence="2 3" key="1">
    <citation type="submission" date="2018-06" db="EMBL/GenBank/DDBJ databases">
        <title>Genomic Encyclopedia of Type Strains, Phase IV (KMG-IV): sequencing the most valuable type-strain genomes for metagenomic binning, comparative biology and taxonomic classification.</title>
        <authorList>
            <person name="Goeker M."/>
        </authorList>
    </citation>
    <scope>NUCLEOTIDE SEQUENCE [LARGE SCALE GENOMIC DNA]</scope>
    <source>
        <strain evidence="2 3">DSM 25619</strain>
    </source>
</reference>
<keyword evidence="1" id="KW-0472">Membrane</keyword>
<gene>
    <name evidence="2" type="ORF">DFR47_102522</name>
</gene>
<dbReference type="AlphaFoldDB" id="A0A366E5U7"/>
<accession>A0A366E5U7</accession>
<evidence type="ECO:0000313" key="2">
    <source>
        <dbReference type="EMBL" id="RBO97733.1"/>
    </source>
</evidence>
<evidence type="ECO:0000256" key="1">
    <source>
        <dbReference type="SAM" id="Phobius"/>
    </source>
</evidence>
<keyword evidence="3" id="KW-1185">Reference proteome</keyword>
<dbReference type="EMBL" id="QNRH01000002">
    <property type="protein sequence ID" value="RBO97733.1"/>
    <property type="molecule type" value="Genomic_DNA"/>
</dbReference>
<sequence length="53" mass="5526">MSAHRLSTGNNACISIYDTGLVSDNLHTAGTQGFAAVLRTHFAGLLALALILK</sequence>